<dbReference type="OrthoDB" id="2012566at2759"/>
<gene>
    <name evidence="1" type="ORF">ASPGLDRAFT_23242</name>
</gene>
<dbReference type="PANTHER" id="PTHR43611">
    <property type="entry name" value="ALPHA-D-GLUCOSE 1-PHOSPHATE PHOSPHATASE"/>
    <property type="match status" value="1"/>
</dbReference>
<dbReference type="InterPro" id="IPR023214">
    <property type="entry name" value="HAD_sf"/>
</dbReference>
<dbReference type="Proteomes" id="UP000184300">
    <property type="component" value="Unassembled WGS sequence"/>
</dbReference>
<evidence type="ECO:0000313" key="1">
    <source>
        <dbReference type="EMBL" id="OJJ87208.1"/>
    </source>
</evidence>
<dbReference type="GeneID" id="34459521"/>
<organism evidence="1 2">
    <name type="scientific">Aspergillus glaucus CBS 516.65</name>
    <dbReference type="NCBI Taxonomy" id="1160497"/>
    <lineage>
        <taxon>Eukaryota</taxon>
        <taxon>Fungi</taxon>
        <taxon>Dikarya</taxon>
        <taxon>Ascomycota</taxon>
        <taxon>Pezizomycotina</taxon>
        <taxon>Eurotiomycetes</taxon>
        <taxon>Eurotiomycetidae</taxon>
        <taxon>Eurotiales</taxon>
        <taxon>Aspergillaceae</taxon>
        <taxon>Aspergillus</taxon>
        <taxon>Aspergillus subgen. Aspergillus</taxon>
    </lineage>
</organism>
<dbReference type="RefSeq" id="XP_022403897.1">
    <property type="nucleotide sequence ID" value="XM_022543260.1"/>
</dbReference>
<dbReference type="PANTHER" id="PTHR43611:SF3">
    <property type="entry name" value="FLAVIN MONONUCLEOTIDE HYDROLASE 1, CHLOROPLATIC"/>
    <property type="match status" value="1"/>
</dbReference>
<sequence>MQKPDLCFFEHVIDETGCRPNQVVMVDDQAENICAARSFGIHGLVVDKNSVGIICQTLQNLFQGPLARAEVYIKANAGNHRSVVEGQDITLKDNFAQLFIWGITGDANLVDLKWPSTAQVNGHWKNTKLSTQANVNSGLWNYFCEDPIFTTKEFPADADTTSMAYLSLPESYLSKLTNVNLVLDKNGIKPKSGWNYADFCDDRPRTTPEVCINMLRVFYRFGRGNDPRIKTKDWAVQCLKNQACLYGNRVYTTPETFL</sequence>
<keyword evidence="2" id="KW-1185">Reference proteome</keyword>
<evidence type="ECO:0000313" key="2">
    <source>
        <dbReference type="Proteomes" id="UP000184300"/>
    </source>
</evidence>
<name>A0A1L9VTF4_ASPGL</name>
<proteinExistence type="predicted"/>
<reference evidence="2" key="1">
    <citation type="journal article" date="2017" name="Genome Biol.">
        <title>Comparative genomics reveals high biological diversity and specific adaptations in the industrially and medically important fungal genus Aspergillus.</title>
        <authorList>
            <person name="de Vries R.P."/>
            <person name="Riley R."/>
            <person name="Wiebenga A."/>
            <person name="Aguilar-Osorio G."/>
            <person name="Amillis S."/>
            <person name="Uchima C.A."/>
            <person name="Anderluh G."/>
            <person name="Asadollahi M."/>
            <person name="Askin M."/>
            <person name="Barry K."/>
            <person name="Battaglia E."/>
            <person name="Bayram O."/>
            <person name="Benocci T."/>
            <person name="Braus-Stromeyer S.A."/>
            <person name="Caldana C."/>
            <person name="Canovas D."/>
            <person name="Cerqueira G.C."/>
            <person name="Chen F."/>
            <person name="Chen W."/>
            <person name="Choi C."/>
            <person name="Clum A."/>
            <person name="Dos Santos R.A."/>
            <person name="Damasio A.R."/>
            <person name="Diallinas G."/>
            <person name="Emri T."/>
            <person name="Fekete E."/>
            <person name="Flipphi M."/>
            <person name="Freyberg S."/>
            <person name="Gallo A."/>
            <person name="Gournas C."/>
            <person name="Habgood R."/>
            <person name="Hainaut M."/>
            <person name="Harispe M.L."/>
            <person name="Henrissat B."/>
            <person name="Hilden K.S."/>
            <person name="Hope R."/>
            <person name="Hossain A."/>
            <person name="Karabika E."/>
            <person name="Karaffa L."/>
            <person name="Karanyi Z."/>
            <person name="Krasevec N."/>
            <person name="Kuo A."/>
            <person name="Kusch H."/>
            <person name="LaButti K."/>
            <person name="Lagendijk E.L."/>
            <person name="Lapidus A."/>
            <person name="Levasseur A."/>
            <person name="Lindquist E."/>
            <person name="Lipzen A."/>
            <person name="Logrieco A.F."/>
            <person name="MacCabe A."/>
            <person name="Maekelae M.R."/>
            <person name="Malavazi I."/>
            <person name="Melin P."/>
            <person name="Meyer V."/>
            <person name="Mielnichuk N."/>
            <person name="Miskei M."/>
            <person name="Molnar A.P."/>
            <person name="Mule G."/>
            <person name="Ngan C.Y."/>
            <person name="Orejas M."/>
            <person name="Orosz E."/>
            <person name="Ouedraogo J.P."/>
            <person name="Overkamp K.M."/>
            <person name="Park H.-S."/>
            <person name="Perrone G."/>
            <person name="Piumi F."/>
            <person name="Punt P.J."/>
            <person name="Ram A.F."/>
            <person name="Ramon A."/>
            <person name="Rauscher S."/>
            <person name="Record E."/>
            <person name="Riano-Pachon D.M."/>
            <person name="Robert V."/>
            <person name="Roehrig J."/>
            <person name="Ruller R."/>
            <person name="Salamov A."/>
            <person name="Salih N.S."/>
            <person name="Samson R.A."/>
            <person name="Sandor E."/>
            <person name="Sanguinetti M."/>
            <person name="Schuetze T."/>
            <person name="Sepcic K."/>
            <person name="Shelest E."/>
            <person name="Sherlock G."/>
            <person name="Sophianopoulou V."/>
            <person name="Squina F.M."/>
            <person name="Sun H."/>
            <person name="Susca A."/>
            <person name="Todd R.B."/>
            <person name="Tsang A."/>
            <person name="Unkles S.E."/>
            <person name="van de Wiele N."/>
            <person name="van Rossen-Uffink D."/>
            <person name="Oliveira J.V."/>
            <person name="Vesth T.C."/>
            <person name="Visser J."/>
            <person name="Yu J.-H."/>
            <person name="Zhou M."/>
            <person name="Andersen M.R."/>
            <person name="Archer D.B."/>
            <person name="Baker S.E."/>
            <person name="Benoit I."/>
            <person name="Brakhage A.A."/>
            <person name="Braus G.H."/>
            <person name="Fischer R."/>
            <person name="Frisvad J.C."/>
            <person name="Goldman G.H."/>
            <person name="Houbraken J."/>
            <person name="Oakley B."/>
            <person name="Pocsi I."/>
            <person name="Scazzocchio C."/>
            <person name="Seiboth B."/>
            <person name="vanKuyk P.A."/>
            <person name="Wortman J."/>
            <person name="Dyer P.S."/>
            <person name="Grigoriev I.V."/>
        </authorList>
    </citation>
    <scope>NUCLEOTIDE SEQUENCE [LARGE SCALE GENOMIC DNA]</scope>
    <source>
        <strain evidence="2">CBS 516.65</strain>
    </source>
</reference>
<dbReference type="SUPFAM" id="SSF56784">
    <property type="entry name" value="HAD-like"/>
    <property type="match status" value="1"/>
</dbReference>
<dbReference type="Gene3D" id="3.40.50.1000">
    <property type="entry name" value="HAD superfamily/HAD-like"/>
    <property type="match status" value="1"/>
</dbReference>
<accession>A0A1L9VTF4</accession>
<dbReference type="VEuPathDB" id="FungiDB:ASPGLDRAFT_23242"/>
<protein>
    <submittedName>
        <fullName evidence="1">Uncharacterized protein</fullName>
    </submittedName>
</protein>
<dbReference type="AlphaFoldDB" id="A0A1L9VTF4"/>
<dbReference type="InterPro" id="IPR036412">
    <property type="entry name" value="HAD-like_sf"/>
</dbReference>
<dbReference type="EMBL" id="KV878891">
    <property type="protein sequence ID" value="OJJ87208.1"/>
    <property type="molecule type" value="Genomic_DNA"/>
</dbReference>
<dbReference type="STRING" id="1160497.A0A1L9VTF4"/>